<dbReference type="EMBL" id="JACRVF010000001">
    <property type="protein sequence ID" value="MBC5992525.1"/>
    <property type="molecule type" value="Genomic_DNA"/>
</dbReference>
<dbReference type="AlphaFoldDB" id="A0A923N8S1"/>
<name>A0A923N8S1_9BACT</name>
<dbReference type="RefSeq" id="WP_187066466.1">
    <property type="nucleotide sequence ID" value="NZ_JACRVF010000001.1"/>
</dbReference>
<keyword evidence="2" id="KW-1185">Reference proteome</keyword>
<dbReference type="Proteomes" id="UP000603640">
    <property type="component" value="Unassembled WGS sequence"/>
</dbReference>
<protein>
    <recommendedName>
        <fullName evidence="3">STAS/SEC14 domain-containing protein</fullName>
    </recommendedName>
</protein>
<evidence type="ECO:0000313" key="1">
    <source>
        <dbReference type="EMBL" id="MBC5992525.1"/>
    </source>
</evidence>
<proteinExistence type="predicted"/>
<comment type="caution">
    <text evidence="1">The sequence shown here is derived from an EMBL/GenBank/DDBJ whole genome shotgun (WGS) entry which is preliminary data.</text>
</comment>
<gene>
    <name evidence="1" type="ORF">H8S84_06730</name>
</gene>
<evidence type="ECO:0000313" key="2">
    <source>
        <dbReference type="Proteomes" id="UP000603640"/>
    </source>
</evidence>
<reference evidence="1" key="1">
    <citation type="submission" date="2020-08" db="EMBL/GenBank/DDBJ databases">
        <title>Pontibacter sp. SD6 16S ribosomal RNA gene Genome sequencing and assembly.</title>
        <authorList>
            <person name="Kang M."/>
        </authorList>
    </citation>
    <scope>NUCLEOTIDE SEQUENCE</scope>
    <source>
        <strain evidence="1">SD6</strain>
    </source>
</reference>
<accession>A0A923N8S1</accession>
<sequence>MAYRIINNQLQQTKIEFTKANGDIYAILERAPDNAYLFARWTGIQTMETIQEGGKVYLDVMQQYPASKLLNSHKELIGPWDFANEWISQVWTPKAVELGMRYMAQVLAPGVYGQMSFHQLHQRIGNLLEVKMFDNEESAKEWLLSV</sequence>
<organism evidence="1 2">
    <name type="scientific">Pontibacter cellulosilyticus</name>
    <dbReference type="NCBI Taxonomy" id="1720253"/>
    <lineage>
        <taxon>Bacteria</taxon>
        <taxon>Pseudomonadati</taxon>
        <taxon>Bacteroidota</taxon>
        <taxon>Cytophagia</taxon>
        <taxon>Cytophagales</taxon>
        <taxon>Hymenobacteraceae</taxon>
        <taxon>Pontibacter</taxon>
    </lineage>
</organism>
<evidence type="ECO:0008006" key="3">
    <source>
        <dbReference type="Google" id="ProtNLM"/>
    </source>
</evidence>